<proteinExistence type="predicted"/>
<keyword evidence="3" id="KW-1185">Reference proteome</keyword>
<gene>
    <name evidence="2" type="ORF">V6N12_053054</name>
</gene>
<protein>
    <submittedName>
        <fullName evidence="2">Uncharacterized protein</fullName>
    </submittedName>
</protein>
<evidence type="ECO:0000313" key="3">
    <source>
        <dbReference type="Proteomes" id="UP001472677"/>
    </source>
</evidence>
<dbReference type="Proteomes" id="UP001472677">
    <property type="component" value="Unassembled WGS sequence"/>
</dbReference>
<accession>A0ABR2AXU6</accession>
<comment type="caution">
    <text evidence="2">The sequence shown here is derived from an EMBL/GenBank/DDBJ whole genome shotgun (WGS) entry which is preliminary data.</text>
</comment>
<organism evidence="2 3">
    <name type="scientific">Hibiscus sabdariffa</name>
    <name type="common">roselle</name>
    <dbReference type="NCBI Taxonomy" id="183260"/>
    <lineage>
        <taxon>Eukaryota</taxon>
        <taxon>Viridiplantae</taxon>
        <taxon>Streptophyta</taxon>
        <taxon>Embryophyta</taxon>
        <taxon>Tracheophyta</taxon>
        <taxon>Spermatophyta</taxon>
        <taxon>Magnoliopsida</taxon>
        <taxon>eudicotyledons</taxon>
        <taxon>Gunneridae</taxon>
        <taxon>Pentapetalae</taxon>
        <taxon>rosids</taxon>
        <taxon>malvids</taxon>
        <taxon>Malvales</taxon>
        <taxon>Malvaceae</taxon>
        <taxon>Malvoideae</taxon>
        <taxon>Hibiscus</taxon>
    </lineage>
</organism>
<name>A0ABR2AXU6_9ROSI</name>
<evidence type="ECO:0000313" key="2">
    <source>
        <dbReference type="EMBL" id="KAK8498833.1"/>
    </source>
</evidence>
<evidence type="ECO:0000256" key="1">
    <source>
        <dbReference type="SAM" id="MobiDB-lite"/>
    </source>
</evidence>
<feature type="region of interest" description="Disordered" evidence="1">
    <location>
        <begin position="1"/>
        <end position="26"/>
    </location>
</feature>
<dbReference type="EMBL" id="JBBPBM010000246">
    <property type="protein sequence ID" value="KAK8498833.1"/>
    <property type="molecule type" value="Genomic_DNA"/>
</dbReference>
<dbReference type="InterPro" id="IPR013083">
    <property type="entry name" value="Znf_RING/FYVE/PHD"/>
</dbReference>
<reference evidence="2 3" key="1">
    <citation type="journal article" date="2024" name="G3 (Bethesda)">
        <title>Genome assembly of Hibiscus sabdariffa L. provides insights into metabolisms of medicinal natural products.</title>
        <authorList>
            <person name="Kim T."/>
        </authorList>
    </citation>
    <scope>NUCLEOTIDE SEQUENCE [LARGE SCALE GENOMIC DNA]</scope>
    <source>
        <strain evidence="2">TK-2024</strain>
        <tissue evidence="2">Old leaves</tissue>
    </source>
</reference>
<dbReference type="Gene3D" id="3.30.40.10">
    <property type="entry name" value="Zinc/RING finger domain, C3HC4 (zinc finger)"/>
    <property type="match status" value="1"/>
</dbReference>
<sequence>MNPETTADGVDADDGVGGVFDDSAEEPNMVNRHYQIDLADALDMEYDHEARCREVNRLVSHMATVSNSRGDCSIFHESLSDRTVKRTSCGHDHHQTRITDWLWLLNGTSDTCPSYRRDI</sequence>